<dbReference type="Pfam" id="PF00173">
    <property type="entry name" value="Cyt-b5"/>
    <property type="match status" value="1"/>
</dbReference>
<keyword evidence="7" id="KW-0966">Cell projection</keyword>
<dbReference type="InterPro" id="IPR052320">
    <property type="entry name" value="Cytochrome_b5_domain"/>
</dbReference>
<evidence type="ECO:0000256" key="9">
    <source>
        <dbReference type="ARBA" id="ARBA00046139"/>
    </source>
</evidence>
<gene>
    <name evidence="11" type="ORF">DSPE1174_LOCUS11884</name>
</gene>
<evidence type="ECO:0000256" key="8">
    <source>
        <dbReference type="ARBA" id="ARBA00040649"/>
    </source>
</evidence>
<evidence type="ECO:0000256" key="7">
    <source>
        <dbReference type="ARBA" id="ARBA00023273"/>
    </source>
</evidence>
<keyword evidence="3" id="KW-0349">Heme</keyword>
<dbReference type="AlphaFoldDB" id="A0A7S2C328"/>
<evidence type="ECO:0000313" key="11">
    <source>
        <dbReference type="EMBL" id="CAD9414220.1"/>
    </source>
</evidence>
<comment type="function">
    <text evidence="9">Radial spoke stalk protein that binds heme under oxidizing conditions. Required for the coordinated beating of multiple cilia maybe by functioning in a redox signaling pathway.</text>
</comment>
<evidence type="ECO:0000256" key="6">
    <source>
        <dbReference type="ARBA" id="ARBA00023212"/>
    </source>
</evidence>
<sequence>MAMAQKARIASRRRYYTPGDVAAHNSATDCLVSIFHRVFDLTDLIRDNQGPLAQPLVEVAGQDISHWFTNNPVQCKTYIDPDRGMTLPYTPHGRFIDVPPSEPTASWSTSFGIPWWQNEDIIVGRLSEKTRKIMIVNVLTQQKDVLEVCSEETMLEIRDRYMEYNKHAESYTWKKLHEGKFVVMNMQKTLDENGVIDESDDFEELEIDEDFYYPIIHVYFEDNLTIA</sequence>
<name>A0A7S2C328_9STRA</name>
<keyword evidence="4" id="KW-0479">Metal-binding</keyword>
<evidence type="ECO:0000256" key="2">
    <source>
        <dbReference type="ARBA" id="ARBA00022490"/>
    </source>
</evidence>
<dbReference type="GO" id="GO:0046872">
    <property type="term" value="F:metal ion binding"/>
    <property type="evidence" value="ECO:0007669"/>
    <property type="project" value="UniProtKB-KW"/>
</dbReference>
<evidence type="ECO:0000259" key="10">
    <source>
        <dbReference type="SMART" id="SM01117"/>
    </source>
</evidence>
<dbReference type="InterPro" id="IPR001199">
    <property type="entry name" value="Cyt_B5-like_heme/steroid-bd"/>
</dbReference>
<reference evidence="11" key="1">
    <citation type="submission" date="2021-01" db="EMBL/GenBank/DDBJ databases">
        <authorList>
            <person name="Corre E."/>
            <person name="Pelletier E."/>
            <person name="Niang G."/>
            <person name="Scheremetjew M."/>
            <person name="Finn R."/>
            <person name="Kale V."/>
            <person name="Holt S."/>
            <person name="Cochrane G."/>
            <person name="Meng A."/>
            <person name="Brown T."/>
            <person name="Cohen L."/>
        </authorList>
    </citation>
    <scope>NUCLEOTIDE SEQUENCE</scope>
    <source>
        <strain evidence="11">CCMP1381</strain>
    </source>
</reference>
<dbReference type="Gene3D" id="3.10.120.10">
    <property type="entry name" value="Cytochrome b5-like heme/steroid binding domain"/>
    <property type="match status" value="1"/>
</dbReference>
<keyword evidence="2" id="KW-0963">Cytoplasm</keyword>
<evidence type="ECO:0000256" key="5">
    <source>
        <dbReference type="ARBA" id="ARBA00023004"/>
    </source>
</evidence>
<evidence type="ECO:0000256" key="4">
    <source>
        <dbReference type="ARBA" id="ARBA00022723"/>
    </source>
</evidence>
<protein>
    <recommendedName>
        <fullName evidence="8">Cytochrome b5 domain-containing protein 1</fullName>
    </recommendedName>
</protein>
<accession>A0A7S2C328</accession>
<keyword evidence="6" id="KW-0206">Cytoskeleton</keyword>
<keyword evidence="5" id="KW-0408">Iron</keyword>
<dbReference type="PANTHER" id="PTHR21281:SF0">
    <property type="entry name" value="CYTOCHROME B5 DOMAIN-CONTAINING PROTEIN 1"/>
    <property type="match status" value="1"/>
</dbReference>
<comment type="subcellular location">
    <subcellularLocation>
        <location evidence="1">Cytoplasm</location>
        <location evidence="1">Cytoskeleton</location>
        <location evidence="1">Cilium axoneme</location>
    </subcellularLocation>
</comment>
<dbReference type="InterPro" id="IPR036400">
    <property type="entry name" value="Cyt_B5-like_heme/steroid_sf"/>
</dbReference>
<dbReference type="GO" id="GO:0005930">
    <property type="term" value="C:axoneme"/>
    <property type="evidence" value="ECO:0007669"/>
    <property type="project" value="UniProtKB-SubCell"/>
</dbReference>
<dbReference type="PANTHER" id="PTHR21281">
    <property type="entry name" value="CYTOCHROME B5 DOMAIN-CONTAINING PROTEIN 1"/>
    <property type="match status" value="1"/>
</dbReference>
<evidence type="ECO:0000256" key="1">
    <source>
        <dbReference type="ARBA" id="ARBA00004430"/>
    </source>
</evidence>
<dbReference type="SUPFAM" id="SSF55856">
    <property type="entry name" value="Cytochrome b5-like heme/steroid binding domain"/>
    <property type="match status" value="1"/>
</dbReference>
<evidence type="ECO:0000256" key="3">
    <source>
        <dbReference type="ARBA" id="ARBA00022617"/>
    </source>
</evidence>
<feature type="domain" description="Cytochrome b5 heme-binding" evidence="10">
    <location>
        <begin position="16"/>
        <end position="96"/>
    </location>
</feature>
<proteinExistence type="predicted"/>
<organism evidence="11">
    <name type="scientific">Octactis speculum</name>
    <dbReference type="NCBI Taxonomy" id="3111310"/>
    <lineage>
        <taxon>Eukaryota</taxon>
        <taxon>Sar</taxon>
        <taxon>Stramenopiles</taxon>
        <taxon>Ochrophyta</taxon>
        <taxon>Dictyochophyceae</taxon>
        <taxon>Dictyochales</taxon>
        <taxon>Dictyochaceae</taxon>
        <taxon>Octactis</taxon>
    </lineage>
</organism>
<dbReference type="EMBL" id="HBGS01023397">
    <property type="protein sequence ID" value="CAD9414220.1"/>
    <property type="molecule type" value="Transcribed_RNA"/>
</dbReference>
<dbReference type="SMART" id="SM01117">
    <property type="entry name" value="Cyt-b5"/>
    <property type="match status" value="1"/>
</dbReference>